<evidence type="ECO:0000259" key="1">
    <source>
        <dbReference type="PROSITE" id="PS50835"/>
    </source>
</evidence>
<accession>A0A3S5CLJ3</accession>
<dbReference type="Proteomes" id="UP000784294">
    <property type="component" value="Unassembled WGS sequence"/>
</dbReference>
<dbReference type="AlphaFoldDB" id="A0A3S5CLJ3"/>
<sequence>YTDPRKDEEQQAWLLPSSLQNEIPYFVRDKPNSMSSVKVDELRQELHQGNLTCVIRNEVGTDSRSIQVTFIPDLEFNLRPPNKLTVILGSSISINCSSKASDLQPVVRWQYNGKNSVLAILKRP</sequence>
<feature type="domain" description="Ig-like" evidence="1">
    <location>
        <begin position="72"/>
        <end position="124"/>
    </location>
</feature>
<dbReference type="SUPFAM" id="SSF48726">
    <property type="entry name" value="Immunoglobulin"/>
    <property type="match status" value="1"/>
</dbReference>
<comment type="caution">
    <text evidence="2">The sequence shown here is derived from an EMBL/GenBank/DDBJ whole genome shotgun (WGS) entry which is preliminary data.</text>
</comment>
<gene>
    <name evidence="2" type="ORF">PXEA_LOCUS11834</name>
</gene>
<dbReference type="EMBL" id="CAAALY010036811">
    <property type="protein sequence ID" value="VEL18394.1"/>
    <property type="molecule type" value="Genomic_DNA"/>
</dbReference>
<evidence type="ECO:0000313" key="3">
    <source>
        <dbReference type="Proteomes" id="UP000784294"/>
    </source>
</evidence>
<proteinExistence type="predicted"/>
<protein>
    <recommendedName>
        <fullName evidence="1">Ig-like domain-containing protein</fullName>
    </recommendedName>
</protein>
<name>A0A3S5CLJ3_9PLAT</name>
<evidence type="ECO:0000313" key="2">
    <source>
        <dbReference type="EMBL" id="VEL18394.1"/>
    </source>
</evidence>
<dbReference type="PROSITE" id="PS50835">
    <property type="entry name" value="IG_LIKE"/>
    <property type="match status" value="1"/>
</dbReference>
<keyword evidence="3" id="KW-1185">Reference proteome</keyword>
<organism evidence="2 3">
    <name type="scientific">Protopolystoma xenopodis</name>
    <dbReference type="NCBI Taxonomy" id="117903"/>
    <lineage>
        <taxon>Eukaryota</taxon>
        <taxon>Metazoa</taxon>
        <taxon>Spiralia</taxon>
        <taxon>Lophotrochozoa</taxon>
        <taxon>Platyhelminthes</taxon>
        <taxon>Monogenea</taxon>
        <taxon>Polyopisthocotylea</taxon>
        <taxon>Polystomatidea</taxon>
        <taxon>Polystomatidae</taxon>
        <taxon>Protopolystoma</taxon>
    </lineage>
</organism>
<dbReference type="OrthoDB" id="10593959at2759"/>
<dbReference type="InterPro" id="IPR007110">
    <property type="entry name" value="Ig-like_dom"/>
</dbReference>
<feature type="non-terminal residue" evidence="2">
    <location>
        <position position="1"/>
    </location>
</feature>
<reference evidence="2" key="1">
    <citation type="submission" date="2018-11" db="EMBL/GenBank/DDBJ databases">
        <authorList>
            <consortium name="Pathogen Informatics"/>
        </authorList>
    </citation>
    <scope>NUCLEOTIDE SEQUENCE</scope>
</reference>
<dbReference type="InterPro" id="IPR036179">
    <property type="entry name" value="Ig-like_dom_sf"/>
</dbReference>